<dbReference type="AlphaFoldDB" id="A0A7N2R4H5"/>
<reference evidence="1" key="2">
    <citation type="submission" date="2021-01" db="UniProtKB">
        <authorList>
            <consortium name="EnsemblPlants"/>
        </authorList>
    </citation>
    <scope>IDENTIFICATION</scope>
</reference>
<dbReference type="EnsemblPlants" id="QL05p021727:mrna">
    <property type="protein sequence ID" value="QL05p021727:mrna"/>
    <property type="gene ID" value="QL05p021727"/>
</dbReference>
<protein>
    <submittedName>
        <fullName evidence="1">Uncharacterized protein</fullName>
    </submittedName>
</protein>
<dbReference type="InParanoid" id="A0A7N2R4H5"/>
<dbReference type="Pfam" id="PF03140">
    <property type="entry name" value="DUF247"/>
    <property type="match status" value="1"/>
</dbReference>
<sequence>MRKRPLNSTTLAIATHKGVIRVFDMTGAQEILDDPIFRTRWKLPVIRLDLVKLENQLPLFGLQELYLLTSLGHEPPLIHVALMFLDPLVTRAQKTPIQDHFLEQAPDYL</sequence>
<accession>A0A7N2R4H5</accession>
<evidence type="ECO:0000313" key="1">
    <source>
        <dbReference type="EnsemblPlants" id="QL05p021727:mrna"/>
    </source>
</evidence>
<reference evidence="1 2" key="1">
    <citation type="journal article" date="2016" name="G3 (Bethesda)">
        <title>First Draft Assembly and Annotation of the Genome of a California Endemic Oak Quercus lobata Nee (Fagaceae).</title>
        <authorList>
            <person name="Sork V.L."/>
            <person name="Fitz-Gibbon S.T."/>
            <person name="Puiu D."/>
            <person name="Crepeau M."/>
            <person name="Gugger P.F."/>
            <person name="Sherman R."/>
            <person name="Stevens K."/>
            <person name="Langley C.H."/>
            <person name="Pellegrini M."/>
            <person name="Salzberg S.L."/>
        </authorList>
    </citation>
    <scope>NUCLEOTIDE SEQUENCE [LARGE SCALE GENOMIC DNA]</scope>
    <source>
        <strain evidence="1 2">cv. SW786</strain>
    </source>
</reference>
<organism evidence="1 2">
    <name type="scientific">Quercus lobata</name>
    <name type="common">Valley oak</name>
    <dbReference type="NCBI Taxonomy" id="97700"/>
    <lineage>
        <taxon>Eukaryota</taxon>
        <taxon>Viridiplantae</taxon>
        <taxon>Streptophyta</taxon>
        <taxon>Embryophyta</taxon>
        <taxon>Tracheophyta</taxon>
        <taxon>Spermatophyta</taxon>
        <taxon>Magnoliopsida</taxon>
        <taxon>eudicotyledons</taxon>
        <taxon>Gunneridae</taxon>
        <taxon>Pentapetalae</taxon>
        <taxon>rosids</taxon>
        <taxon>fabids</taxon>
        <taxon>Fagales</taxon>
        <taxon>Fagaceae</taxon>
        <taxon>Quercus</taxon>
    </lineage>
</organism>
<evidence type="ECO:0000313" key="2">
    <source>
        <dbReference type="Proteomes" id="UP000594261"/>
    </source>
</evidence>
<keyword evidence="2" id="KW-1185">Reference proteome</keyword>
<dbReference type="EMBL" id="LRBV02000005">
    <property type="status" value="NOT_ANNOTATED_CDS"/>
    <property type="molecule type" value="Genomic_DNA"/>
</dbReference>
<name>A0A7N2R4H5_QUELO</name>
<dbReference type="Proteomes" id="UP000594261">
    <property type="component" value="Chromosome 5"/>
</dbReference>
<proteinExistence type="predicted"/>
<dbReference type="Gramene" id="QL05p021727:mrna">
    <property type="protein sequence ID" value="QL05p021727:mrna"/>
    <property type="gene ID" value="QL05p021727"/>
</dbReference>
<dbReference type="InterPro" id="IPR004158">
    <property type="entry name" value="DUF247_pln"/>
</dbReference>